<organism evidence="2 3">
    <name type="scientific">Clostridium amylolyticum</name>
    <dbReference type="NCBI Taxonomy" id="1121298"/>
    <lineage>
        <taxon>Bacteria</taxon>
        <taxon>Bacillati</taxon>
        <taxon>Bacillota</taxon>
        <taxon>Clostridia</taxon>
        <taxon>Eubacteriales</taxon>
        <taxon>Clostridiaceae</taxon>
        <taxon>Clostridium</taxon>
    </lineage>
</organism>
<evidence type="ECO:0000313" key="2">
    <source>
        <dbReference type="EMBL" id="SHJ73922.1"/>
    </source>
</evidence>
<accession>A0A1M6LS31</accession>
<dbReference type="OrthoDB" id="436461at2"/>
<sequence>MNKINMEMIERFISAAINTKYKEVPPTETQFMSEADTIRNMTQSTIQLTDEEYESILKKLKASTVIIMDDGVYIFDPDSKHQSWLPARRADIEFFYWDRYKKYLEDEKRWNTRVTATLDKVSDEIIDLLGDPKDTTNSFQRRGLVLGDVQSGKTANFTAICNKAADCGYRVIIVLAGIMENLRIQTQERLDTEFAGRRSKYLLDPKADQAIKNTPFGVGRINPNKRISCFTSVNTDFNSVILKSNDLTLANISEPAIFVVKKNKRILNNLHSWLVANNADTKNKINLPLLLIDDEADNASVNTRNEDENPTAINSAIRNILNSFYQASYLGITATPFANIFINPETKDDMLGDELFPRDFIYSLSPPSNYIGADAIFGIEAPYTSSILDIKNEEMNKFFPFKHKKDIDVYALPPSMIEAMGYFMIVNAIRDLRGDNSEHRSMLINVSRYTDVQTKISELANEWLIKVRSELRNYAALNESESSQIHSIKLLKAIWDKHKLEEVAGCSWIDLQQKYLYKAVMPIDVRAVNQRTGSASLDYYAHKSDGFRVIAVGGNSLSRGLTLEGLCVSYFYRNSQMYDTLLQMGRWFGYRENYDDLFKIWMAEDAVDWYGYITDATNELKLEIARMRAVKQTPSEFGLKVRQDPNSLIVTARNKMRTGTQVSRPITVSGRLLETPRLKNDKDVLKANEQVFKLFVANLDSIGSYAGHCHNAKLWRGIPKNLVANLLRNFDTHPWHLAFQGRALADYIESDNELLEWDVAIPQGSCKEPYVFAGAYNDIEVYPSIRTVVEDKKMILINGTKVKVGSGGSTKIGLSEKEIEKAKADFAALHPENPQKSPSDSAYLIKGRNPILMLHVIKSKSEDGKELSPNIPEHLFALGVGFPATEKGTKVANYVVNMVDLKNWIDMDEDEDDEDAI</sequence>
<dbReference type="Pfam" id="PF10593">
    <property type="entry name" value="Z1"/>
    <property type="match status" value="1"/>
</dbReference>
<dbReference type="STRING" id="1121298.SAMN05444401_3758"/>
<reference evidence="2 3" key="1">
    <citation type="submission" date="2016-11" db="EMBL/GenBank/DDBJ databases">
        <authorList>
            <person name="Jaros S."/>
            <person name="Januszkiewicz K."/>
            <person name="Wedrychowicz H."/>
        </authorList>
    </citation>
    <scope>NUCLEOTIDE SEQUENCE [LARGE SCALE GENOMIC DNA]</scope>
    <source>
        <strain evidence="2 3">DSM 21864</strain>
    </source>
</reference>
<evidence type="ECO:0000259" key="1">
    <source>
        <dbReference type="Pfam" id="PF10593"/>
    </source>
</evidence>
<keyword evidence="3" id="KW-1185">Reference proteome</keyword>
<name>A0A1M6LS31_9CLOT</name>
<dbReference type="EMBL" id="FQZO01000007">
    <property type="protein sequence ID" value="SHJ73922.1"/>
    <property type="molecule type" value="Genomic_DNA"/>
</dbReference>
<dbReference type="RefSeq" id="WP_073010346.1">
    <property type="nucleotide sequence ID" value="NZ_FQZO01000007.1"/>
</dbReference>
<gene>
    <name evidence="2" type="ORF">SAMN05444401_3758</name>
</gene>
<proteinExistence type="predicted"/>
<evidence type="ECO:0000313" key="3">
    <source>
        <dbReference type="Proteomes" id="UP000184080"/>
    </source>
</evidence>
<protein>
    <submittedName>
        <fullName evidence="2">Z1 domain-containing protein</fullName>
    </submittedName>
</protein>
<dbReference type="AlphaFoldDB" id="A0A1M6LS31"/>
<dbReference type="Proteomes" id="UP000184080">
    <property type="component" value="Unassembled WGS sequence"/>
</dbReference>
<dbReference type="InterPro" id="IPR018310">
    <property type="entry name" value="Put_endonuclease_Z1-dom"/>
</dbReference>
<dbReference type="InterPro" id="IPR027417">
    <property type="entry name" value="P-loop_NTPase"/>
</dbReference>
<feature type="domain" description="Putative endonuclease Z1" evidence="1">
    <location>
        <begin position="415"/>
        <end position="648"/>
    </location>
</feature>
<dbReference type="Gene3D" id="3.40.50.300">
    <property type="entry name" value="P-loop containing nucleotide triphosphate hydrolases"/>
    <property type="match status" value="1"/>
</dbReference>